<protein>
    <submittedName>
        <fullName evidence="1">Uncharacterized protein</fullName>
    </submittedName>
</protein>
<sequence length="45" mass="4881">MVQLFNAEETGAVLAITDVTDTASTNTDPEKMLGTRRTYCCIRSG</sequence>
<reference evidence="1 2" key="1">
    <citation type="submission" date="2018-03" db="EMBL/GenBank/DDBJ databases">
        <title>Genomic Encyclopedia of Archaeal and Bacterial Type Strains, Phase II (KMG-II): from individual species to whole genera.</title>
        <authorList>
            <person name="Goeker M."/>
        </authorList>
    </citation>
    <scope>NUCLEOTIDE SEQUENCE [LARGE SCALE GENOMIC DNA]</scope>
    <source>
        <strain evidence="1 2">DSM 43146</strain>
    </source>
</reference>
<dbReference type="AlphaFoldDB" id="A0A2T0K363"/>
<evidence type="ECO:0000313" key="1">
    <source>
        <dbReference type="EMBL" id="PRX17296.1"/>
    </source>
</evidence>
<keyword evidence="2" id="KW-1185">Reference proteome</keyword>
<accession>A0A2T0K363</accession>
<proteinExistence type="predicted"/>
<dbReference type="RefSeq" id="WP_170154085.1">
    <property type="nucleotide sequence ID" value="NZ_BOMO01000149.1"/>
</dbReference>
<dbReference type="EMBL" id="PVMZ01000016">
    <property type="protein sequence ID" value="PRX17296.1"/>
    <property type="molecule type" value="Genomic_DNA"/>
</dbReference>
<organism evidence="1 2">
    <name type="scientific">Actinoplanes italicus</name>
    <dbReference type="NCBI Taxonomy" id="113567"/>
    <lineage>
        <taxon>Bacteria</taxon>
        <taxon>Bacillati</taxon>
        <taxon>Actinomycetota</taxon>
        <taxon>Actinomycetes</taxon>
        <taxon>Micromonosporales</taxon>
        <taxon>Micromonosporaceae</taxon>
        <taxon>Actinoplanes</taxon>
    </lineage>
</organism>
<dbReference type="Proteomes" id="UP000239415">
    <property type="component" value="Unassembled WGS sequence"/>
</dbReference>
<evidence type="ECO:0000313" key="2">
    <source>
        <dbReference type="Proteomes" id="UP000239415"/>
    </source>
</evidence>
<comment type="caution">
    <text evidence="1">The sequence shown here is derived from an EMBL/GenBank/DDBJ whole genome shotgun (WGS) entry which is preliminary data.</text>
</comment>
<gene>
    <name evidence="1" type="ORF">CLV67_11672</name>
</gene>
<name>A0A2T0K363_9ACTN</name>